<evidence type="ECO:0000313" key="3">
    <source>
        <dbReference type="Proteomes" id="UP000469559"/>
    </source>
</evidence>
<dbReference type="EMBL" id="QGMF01000034">
    <property type="protein sequence ID" value="TVY20909.1"/>
    <property type="molecule type" value="Genomic_DNA"/>
</dbReference>
<protein>
    <submittedName>
        <fullName evidence="2">N-acyl-phosphatidylethanolamine-hydrolyzing phospholipase D</fullName>
    </submittedName>
</protein>
<dbReference type="GO" id="GO:0070291">
    <property type="term" value="P:N-acylethanolamine metabolic process"/>
    <property type="evidence" value="ECO:0007669"/>
    <property type="project" value="TreeGrafter"/>
</dbReference>
<dbReference type="PIRSF" id="PIRSF038896">
    <property type="entry name" value="NAPE-PLD"/>
    <property type="match status" value="1"/>
</dbReference>
<dbReference type="PANTHER" id="PTHR15032:SF4">
    <property type="entry name" value="N-ACYL-PHOSPHATIDYLETHANOLAMINE-HYDROLYZING PHOSPHOLIPASE D"/>
    <property type="match status" value="1"/>
</dbReference>
<dbReference type="GO" id="GO:0070290">
    <property type="term" value="F:N-acylphosphatidylethanolamine-specific phospholipase D activity"/>
    <property type="evidence" value="ECO:0007669"/>
    <property type="project" value="InterPro"/>
</dbReference>
<dbReference type="InterPro" id="IPR001279">
    <property type="entry name" value="Metallo-B-lactamas"/>
</dbReference>
<dbReference type="Gene3D" id="3.60.15.10">
    <property type="entry name" value="Ribonuclease Z/Hydroxyacylglutathione hydrolase-like"/>
    <property type="match status" value="1"/>
</dbReference>
<dbReference type="AlphaFoldDB" id="A0A8T9BRF7"/>
<dbReference type="Pfam" id="PF12706">
    <property type="entry name" value="Lactamase_B_2"/>
    <property type="match status" value="1"/>
</dbReference>
<dbReference type="InterPro" id="IPR024884">
    <property type="entry name" value="NAPE-PLD"/>
</dbReference>
<name>A0A8T9BRF7_9HELO</name>
<dbReference type="GO" id="GO:0008270">
    <property type="term" value="F:zinc ion binding"/>
    <property type="evidence" value="ECO:0007669"/>
    <property type="project" value="InterPro"/>
</dbReference>
<dbReference type="GO" id="GO:0070292">
    <property type="term" value="P:N-acylphosphatidylethanolamine metabolic process"/>
    <property type="evidence" value="ECO:0007669"/>
    <property type="project" value="TreeGrafter"/>
</dbReference>
<dbReference type="PANTHER" id="PTHR15032">
    <property type="entry name" value="N-ACYL-PHOSPHATIDYLETHANOLAMINE-HYDROLYZING PHOSPHOLIPASE D"/>
    <property type="match status" value="1"/>
</dbReference>
<dbReference type="Proteomes" id="UP000469559">
    <property type="component" value="Unassembled WGS sequence"/>
</dbReference>
<keyword evidence="3" id="KW-1185">Reference proteome</keyword>
<accession>A0A8T9BRF7</accession>
<comment type="caution">
    <text evidence="2">The sequence shown here is derived from an EMBL/GenBank/DDBJ whole genome shotgun (WGS) entry which is preliminary data.</text>
</comment>
<organism evidence="2 3">
    <name type="scientific">Lachnellula arida</name>
    <dbReference type="NCBI Taxonomy" id="1316785"/>
    <lineage>
        <taxon>Eukaryota</taxon>
        <taxon>Fungi</taxon>
        <taxon>Dikarya</taxon>
        <taxon>Ascomycota</taxon>
        <taxon>Pezizomycotina</taxon>
        <taxon>Leotiomycetes</taxon>
        <taxon>Helotiales</taxon>
        <taxon>Lachnaceae</taxon>
        <taxon>Lachnellula</taxon>
    </lineage>
</organism>
<dbReference type="InterPro" id="IPR036866">
    <property type="entry name" value="RibonucZ/Hydroxyglut_hydro"/>
</dbReference>
<evidence type="ECO:0000259" key="1">
    <source>
        <dbReference type="Pfam" id="PF12706"/>
    </source>
</evidence>
<dbReference type="OrthoDB" id="332863at2759"/>
<evidence type="ECO:0000313" key="2">
    <source>
        <dbReference type="EMBL" id="TVY20909.1"/>
    </source>
</evidence>
<dbReference type="GO" id="GO:0005737">
    <property type="term" value="C:cytoplasm"/>
    <property type="evidence" value="ECO:0007669"/>
    <property type="project" value="TreeGrafter"/>
</dbReference>
<feature type="domain" description="Metallo-beta-lactamase" evidence="1">
    <location>
        <begin position="146"/>
        <end position="383"/>
    </location>
</feature>
<proteinExistence type="predicted"/>
<reference evidence="2 3" key="1">
    <citation type="submission" date="2018-05" db="EMBL/GenBank/DDBJ databases">
        <title>Whole genome sequencing for identification of molecular markers to develop diagnostic detection tools for the regulated plant pathogen Lachnellula willkommii.</title>
        <authorList>
            <person name="Giroux E."/>
            <person name="Bilodeau G."/>
        </authorList>
    </citation>
    <scope>NUCLEOTIDE SEQUENCE [LARGE SCALE GENOMIC DNA]</scope>
    <source>
        <strain evidence="2 3">CBS 203.66</strain>
    </source>
</reference>
<dbReference type="SUPFAM" id="SSF56281">
    <property type="entry name" value="Metallo-hydrolase/oxidoreductase"/>
    <property type="match status" value="1"/>
</dbReference>
<sequence length="426" mass="47452">MGSLISSFRHLLTKLLFHVYPPLSIQLQPSVSVHAMSTYSCTVSTKPGAAPEDSKLHHVKDKSGKLISFQNPFPSYGRWKDISLFKAGLIYFRYKAEGKLPVPDTSNAQIPTVSPSFLPSRTGSSLRSTWLGHASYFVEFPSGFRALFDPVFEEKYSGIGPKRFTSPACKLGDFPALDAVFISHNHPDHLSYTSVKELVQLYPGVHFFVGLRESKWFHDNGIKAVTEMDWWDDAEVVLERTMNSKVGSDDAKSDVSTFPERISARVSFLPSQHGTMRTPLDWNKTLWGSWAITSGDKSVWFAGDTGYRCVPEGIEELGPGFDKLPRNPNFSQIGELRGPFDVGLIPIGAYAPRMMYSPVHASPYDAVEIFQDTKCKNAMAMHWGTWALTSEPVEEPPEKLKEALKIKGLAQTGLFDVCAIGKSRDF</sequence>
<gene>
    <name evidence="2" type="primary">Napepld_1</name>
    <name evidence="2" type="ORF">LARI1_G001732</name>
</gene>